<keyword evidence="9 11" id="KW-0472">Membrane</keyword>
<evidence type="ECO:0000256" key="9">
    <source>
        <dbReference type="ARBA" id="ARBA00023136"/>
    </source>
</evidence>
<sequence length="808" mass="89242">MTHQRTIIATAVSSALLLGANTNIAYAADETAQGDIERIEVTANRRVQSINEVPYNISAVAGSDLEDNNIVDSTEMLRNVAGITLVDRGYRNSGAVNGIVIRGVNVDSGSNGDIALSAVPTVASYVNDTPLFANFILKDIEQVEILRGPQGTLYGSGSLAGTVKYRMNRPVLGEFSGDISLGGGVTEGSDGYNKNGDLLFNIPLGDKVAFRANIGKIDNDGVVDYVNVYKLNDAGAPIAAGGDLAAGEPEFMSVKDADTVDITYGRASLLFQATDDLSFLASYQHQKDEIGGRRQVTRGTHWVDKDEDGNRIETPYGDYENGAVVLEPSEREVKLAALEIDWNLGFATLTSSSSQYEHSGQSISDNTGFYAKNDWFTDLYYGSPRPLAVADRGYEEKAFVQELRLVSNETKFNLDWVVGLYYMDQDTKSSQDSYMPGYQEWAGAAFTWWPTMGGFGMVYTDQDFLYRRVQNFKDMAAFGELTYHFSESFRVTGGIRGFKNEFVNDTEVSFPIWPFLGAEPSFKTDENGTLFKFNASFDITDDMMVYGTVAEGYRRGGANAVPLTGSLAERPEWQQYKSDSAINYELGLKGFLGDNNHSYTLSGFLIDWKDPQLNTASAWGFFTVANGESARTQGIEAELRGYLTDELKYNLGYAYVDAFLTADFYVPSAVWATDTYRLQAKDGDKLPSTPEHTLTAGLDYVHSFENGWDWITSVNGYYQSESLNYLGESDKLQAELDAFSIVNFNTRLSIDNWDVTVYVKNIFNEDGVTGTLPEGYMGTDPAENFYGNSSKDYISQPRTIGANVRYRF</sequence>
<feature type="chain" id="PRO_5041630244" evidence="13">
    <location>
        <begin position="28"/>
        <end position="808"/>
    </location>
</feature>
<keyword evidence="4" id="KW-0410">Iron transport</keyword>
<keyword evidence="10 11" id="KW-0998">Cell outer membrane</keyword>
<keyword evidence="18" id="KW-1185">Reference proteome</keyword>
<dbReference type="RefSeq" id="WP_095500267.1">
    <property type="nucleotide sequence ID" value="NZ_BSPO01000003.1"/>
</dbReference>
<evidence type="ECO:0000256" key="5">
    <source>
        <dbReference type="ARBA" id="ARBA00022692"/>
    </source>
</evidence>
<evidence type="ECO:0000256" key="4">
    <source>
        <dbReference type="ARBA" id="ARBA00022496"/>
    </source>
</evidence>
<dbReference type="InterPro" id="IPR036942">
    <property type="entry name" value="Beta-barrel_TonB_sf"/>
</dbReference>
<dbReference type="PROSITE" id="PS52016">
    <property type="entry name" value="TONB_DEPENDENT_REC_3"/>
    <property type="match status" value="1"/>
</dbReference>
<dbReference type="Gene3D" id="2.40.170.20">
    <property type="entry name" value="TonB-dependent receptor, beta-barrel domain"/>
    <property type="match status" value="1"/>
</dbReference>
<dbReference type="InterPro" id="IPR039426">
    <property type="entry name" value="TonB-dep_rcpt-like"/>
</dbReference>
<keyword evidence="8 12" id="KW-0798">TonB box</keyword>
<feature type="domain" description="TonB-dependent receptor plug" evidence="15">
    <location>
        <begin position="50"/>
        <end position="162"/>
    </location>
</feature>
<evidence type="ECO:0000256" key="6">
    <source>
        <dbReference type="ARBA" id="ARBA00023004"/>
    </source>
</evidence>
<dbReference type="EMBL" id="BSPO01000003">
    <property type="protein sequence ID" value="GLS83978.1"/>
    <property type="molecule type" value="Genomic_DNA"/>
</dbReference>
<evidence type="ECO:0000256" key="8">
    <source>
        <dbReference type="ARBA" id="ARBA00023077"/>
    </source>
</evidence>
<evidence type="ECO:0000256" key="2">
    <source>
        <dbReference type="ARBA" id="ARBA00022448"/>
    </source>
</evidence>
<evidence type="ECO:0000256" key="12">
    <source>
        <dbReference type="RuleBase" id="RU003357"/>
    </source>
</evidence>
<accession>A0AA37TR40</accession>
<dbReference type="InterPro" id="IPR012910">
    <property type="entry name" value="Plug_dom"/>
</dbReference>
<dbReference type="PANTHER" id="PTHR32552">
    <property type="entry name" value="FERRICHROME IRON RECEPTOR-RELATED"/>
    <property type="match status" value="1"/>
</dbReference>
<keyword evidence="2 11" id="KW-0813">Transport</keyword>
<dbReference type="Proteomes" id="UP001157439">
    <property type="component" value="Unassembled WGS sequence"/>
</dbReference>
<dbReference type="SUPFAM" id="SSF56935">
    <property type="entry name" value="Porins"/>
    <property type="match status" value="1"/>
</dbReference>
<evidence type="ECO:0000256" key="1">
    <source>
        <dbReference type="ARBA" id="ARBA00004571"/>
    </source>
</evidence>
<evidence type="ECO:0000313" key="18">
    <source>
        <dbReference type="Proteomes" id="UP001157439"/>
    </source>
</evidence>
<keyword evidence="7" id="KW-0406">Ion transport</keyword>
<keyword evidence="3 11" id="KW-1134">Transmembrane beta strand</keyword>
<evidence type="ECO:0000256" key="7">
    <source>
        <dbReference type="ARBA" id="ARBA00023065"/>
    </source>
</evidence>
<reference evidence="17 18" key="1">
    <citation type="journal article" date="2014" name="Int. J. Syst. Evol. Microbiol.">
        <title>Complete genome sequence of Corynebacterium casei LMG S-19264T (=DSM 44701T), isolated from a smear-ripened cheese.</title>
        <authorList>
            <consortium name="US DOE Joint Genome Institute (JGI-PGF)"/>
            <person name="Walter F."/>
            <person name="Albersmeier A."/>
            <person name="Kalinowski J."/>
            <person name="Ruckert C."/>
        </authorList>
    </citation>
    <scope>NUCLEOTIDE SEQUENCE [LARGE SCALE GENOMIC DNA]</scope>
    <source>
        <strain evidence="17 18">NBRC 112785</strain>
    </source>
</reference>
<dbReference type="AlphaFoldDB" id="A0AA37TR40"/>
<evidence type="ECO:0000259" key="15">
    <source>
        <dbReference type="Pfam" id="PF07715"/>
    </source>
</evidence>
<dbReference type="GO" id="GO:0006826">
    <property type="term" value="P:iron ion transport"/>
    <property type="evidence" value="ECO:0007669"/>
    <property type="project" value="UniProtKB-KW"/>
</dbReference>
<dbReference type="EMBL" id="BSPO01000003">
    <property type="protein sequence ID" value="GLS83851.1"/>
    <property type="molecule type" value="Genomic_DNA"/>
</dbReference>
<organism evidence="17 18">
    <name type="scientific">Paraferrimonas haliotis</name>
    <dbReference type="NCBI Taxonomy" id="2013866"/>
    <lineage>
        <taxon>Bacteria</taxon>
        <taxon>Pseudomonadati</taxon>
        <taxon>Pseudomonadota</taxon>
        <taxon>Gammaproteobacteria</taxon>
        <taxon>Alteromonadales</taxon>
        <taxon>Ferrimonadaceae</taxon>
        <taxon>Paraferrimonas</taxon>
    </lineage>
</organism>
<reference evidence="17" key="2">
    <citation type="submission" date="2023-01" db="EMBL/GenBank/DDBJ databases">
        <title>Draft genome sequence of Paraferrimonas haliotis strain NBRC 112785.</title>
        <authorList>
            <person name="Sun Q."/>
            <person name="Mori K."/>
        </authorList>
    </citation>
    <scope>NUCLEOTIDE SEQUENCE</scope>
    <source>
        <strain evidence="17">NBRC 112785</strain>
    </source>
</reference>
<keyword evidence="6" id="KW-0408">Iron</keyword>
<protein>
    <submittedName>
        <fullName evidence="17">TonB-dependent receptor</fullName>
    </submittedName>
</protein>
<feature type="signal peptide" evidence="13">
    <location>
        <begin position="1"/>
        <end position="27"/>
    </location>
</feature>
<dbReference type="Pfam" id="PF00593">
    <property type="entry name" value="TonB_dep_Rec_b-barrel"/>
    <property type="match status" value="1"/>
</dbReference>
<keyword evidence="17" id="KW-0675">Receptor</keyword>
<proteinExistence type="inferred from homology"/>
<keyword evidence="13" id="KW-0732">Signal</keyword>
<evidence type="ECO:0000313" key="16">
    <source>
        <dbReference type="EMBL" id="GLS83851.1"/>
    </source>
</evidence>
<comment type="similarity">
    <text evidence="11 12">Belongs to the TonB-dependent receptor family.</text>
</comment>
<evidence type="ECO:0000313" key="17">
    <source>
        <dbReference type="EMBL" id="GLS83978.1"/>
    </source>
</evidence>
<dbReference type="Pfam" id="PF07715">
    <property type="entry name" value="Plug"/>
    <property type="match status" value="1"/>
</dbReference>
<evidence type="ECO:0000256" key="11">
    <source>
        <dbReference type="PROSITE-ProRule" id="PRU01360"/>
    </source>
</evidence>
<gene>
    <name evidence="16" type="ORF">GCM10007894_18280</name>
    <name evidence="17" type="ORF">GCM10007894_19550</name>
</gene>
<dbReference type="PANTHER" id="PTHR32552:SF81">
    <property type="entry name" value="TONB-DEPENDENT OUTER MEMBRANE RECEPTOR"/>
    <property type="match status" value="1"/>
</dbReference>
<feature type="domain" description="TonB-dependent receptor-like beta-barrel" evidence="14">
    <location>
        <begin position="315"/>
        <end position="762"/>
    </location>
</feature>
<evidence type="ECO:0000256" key="10">
    <source>
        <dbReference type="ARBA" id="ARBA00023237"/>
    </source>
</evidence>
<comment type="subcellular location">
    <subcellularLocation>
        <location evidence="1 11">Cell outer membrane</location>
        <topology evidence="1 11">Multi-pass membrane protein</topology>
    </subcellularLocation>
</comment>
<keyword evidence="5 11" id="KW-0812">Transmembrane</keyword>
<evidence type="ECO:0000259" key="14">
    <source>
        <dbReference type="Pfam" id="PF00593"/>
    </source>
</evidence>
<dbReference type="GO" id="GO:0009279">
    <property type="term" value="C:cell outer membrane"/>
    <property type="evidence" value="ECO:0007669"/>
    <property type="project" value="UniProtKB-SubCell"/>
</dbReference>
<name>A0AA37TR40_9GAMM</name>
<evidence type="ECO:0000256" key="3">
    <source>
        <dbReference type="ARBA" id="ARBA00022452"/>
    </source>
</evidence>
<comment type="caution">
    <text evidence="17">The sequence shown here is derived from an EMBL/GenBank/DDBJ whole genome shotgun (WGS) entry which is preliminary data.</text>
</comment>
<evidence type="ECO:0000256" key="13">
    <source>
        <dbReference type="SAM" id="SignalP"/>
    </source>
</evidence>
<dbReference type="InterPro" id="IPR000531">
    <property type="entry name" value="Beta-barrel_TonB"/>
</dbReference>